<comment type="caution">
    <text evidence="2">The sequence shown here is derived from an EMBL/GenBank/DDBJ whole genome shotgun (WGS) entry which is preliminary data.</text>
</comment>
<protein>
    <recommendedName>
        <fullName evidence="4">Class I SAM-dependent methyltransferase</fullName>
    </recommendedName>
</protein>
<dbReference type="Proteomes" id="UP000475249">
    <property type="component" value="Unassembled WGS sequence"/>
</dbReference>
<accession>A0A6L9EE97</accession>
<dbReference type="Gene3D" id="3.40.50.150">
    <property type="entry name" value="Vaccinia Virus protein VP39"/>
    <property type="match status" value="1"/>
</dbReference>
<evidence type="ECO:0000313" key="3">
    <source>
        <dbReference type="Proteomes" id="UP000475249"/>
    </source>
</evidence>
<keyword evidence="1" id="KW-0812">Transmembrane</keyword>
<sequence length="270" mass="30930">MKGLKRIQLFEFEDFEWFPGWLRSCMTRLIVILQSMIRTDQAIAVLIARVYKEKGIMPIVDLGSGAGGMMPDVLGLLKKQGYDSATLLMTDLYPNEQAIAKFNGKEDPSVRYSEQSVDATNMRQSPEGLKTMMNSFHHMRPEQAKKILASAKDARTPLLIYEMGENKMPLFIWWLFLPLSLLILMIMVLFMTPFVKPMTWQQLIFTYLIPIIPICYAWDGQASMPRMYALKDIDILLEDLHGNDYKWEHGAALKPDGKKQGTYILGLPVN</sequence>
<evidence type="ECO:0008006" key="4">
    <source>
        <dbReference type="Google" id="ProtNLM"/>
    </source>
</evidence>
<keyword evidence="1" id="KW-1133">Transmembrane helix</keyword>
<dbReference type="EMBL" id="WXYO01000005">
    <property type="protein sequence ID" value="NAS12659.1"/>
    <property type="molecule type" value="Genomic_DNA"/>
</dbReference>
<evidence type="ECO:0000313" key="2">
    <source>
        <dbReference type="EMBL" id="NAS12659.1"/>
    </source>
</evidence>
<keyword evidence="3" id="KW-1185">Reference proteome</keyword>
<reference evidence="2 3" key="1">
    <citation type="submission" date="2020-01" db="EMBL/GenBank/DDBJ databases">
        <title>Bacteria diversity of Porities sp.</title>
        <authorList>
            <person name="Wang G."/>
        </authorList>
    </citation>
    <scope>NUCLEOTIDE SEQUENCE [LARGE SCALE GENOMIC DNA]</scope>
    <source>
        <strain evidence="2 3">R33</strain>
    </source>
</reference>
<evidence type="ECO:0000256" key="1">
    <source>
        <dbReference type="SAM" id="Phobius"/>
    </source>
</evidence>
<dbReference type="InterPro" id="IPR029063">
    <property type="entry name" value="SAM-dependent_MTases_sf"/>
</dbReference>
<organism evidence="2 3">
    <name type="scientific">Poritiphilus flavus</name>
    <dbReference type="NCBI Taxonomy" id="2697053"/>
    <lineage>
        <taxon>Bacteria</taxon>
        <taxon>Pseudomonadati</taxon>
        <taxon>Bacteroidota</taxon>
        <taxon>Flavobacteriia</taxon>
        <taxon>Flavobacteriales</taxon>
        <taxon>Flavobacteriaceae</taxon>
        <taxon>Poritiphilus</taxon>
    </lineage>
</organism>
<proteinExistence type="predicted"/>
<gene>
    <name evidence="2" type="ORF">GTQ38_11640</name>
</gene>
<feature type="transmembrane region" description="Helical" evidence="1">
    <location>
        <begin position="171"/>
        <end position="194"/>
    </location>
</feature>
<dbReference type="SUPFAM" id="SSF53335">
    <property type="entry name" value="S-adenosyl-L-methionine-dependent methyltransferases"/>
    <property type="match status" value="1"/>
</dbReference>
<name>A0A6L9EE97_9FLAO</name>
<feature type="transmembrane region" description="Helical" evidence="1">
    <location>
        <begin position="200"/>
        <end position="218"/>
    </location>
</feature>
<dbReference type="AlphaFoldDB" id="A0A6L9EE97"/>
<keyword evidence="1" id="KW-0472">Membrane</keyword>
<dbReference type="RefSeq" id="WP_161435691.1">
    <property type="nucleotide sequence ID" value="NZ_WXYO01000005.1"/>
</dbReference>